<feature type="binding site" evidence="11">
    <location>
        <begin position="6"/>
        <end position="7"/>
    </location>
    <ligand>
        <name>substrate</name>
    </ligand>
</feature>
<feature type="binding site" evidence="11">
    <location>
        <begin position="263"/>
        <end position="265"/>
    </location>
    <ligand>
        <name>FMN</name>
        <dbReference type="ChEBI" id="CHEBI:58210"/>
    </ligand>
</feature>
<dbReference type="InterPro" id="IPR000262">
    <property type="entry name" value="FMN-dep_DH"/>
</dbReference>
<dbReference type="EMBL" id="JAGQLL010000028">
    <property type="protein sequence ID" value="MCA9380094.1"/>
    <property type="molecule type" value="Genomic_DNA"/>
</dbReference>
<dbReference type="CDD" id="cd02811">
    <property type="entry name" value="IDI-2_FMN"/>
    <property type="match status" value="1"/>
</dbReference>
<keyword evidence="9 11" id="KW-0413">Isomerase</keyword>
<dbReference type="GO" id="GO:0005737">
    <property type="term" value="C:cytoplasm"/>
    <property type="evidence" value="ECO:0007669"/>
    <property type="project" value="UniProtKB-SubCell"/>
</dbReference>
<comment type="similarity">
    <text evidence="11">Belongs to the IPP isomerase type 2 family.</text>
</comment>
<dbReference type="NCBIfam" id="TIGR02151">
    <property type="entry name" value="IPP_isom_2"/>
    <property type="match status" value="1"/>
</dbReference>
<comment type="subcellular location">
    <subcellularLocation>
        <location evidence="11">Cytoplasm</location>
    </subcellularLocation>
</comment>
<comment type="cofactor">
    <cofactor evidence="11">
        <name>NADPH</name>
        <dbReference type="ChEBI" id="CHEBI:57783"/>
    </cofactor>
</comment>
<comment type="function">
    <text evidence="11">Involved in the biosynthesis of isoprenoids. Catalyzes the 1,3-allylic rearrangement of the homoallylic substrate isopentenyl (IPP) to its allylic isomer, dimethylallyl diphosphate (DMAPP).</text>
</comment>
<dbReference type="Pfam" id="PF01070">
    <property type="entry name" value="FMN_dh"/>
    <property type="match status" value="1"/>
</dbReference>
<dbReference type="Gene3D" id="3.20.20.70">
    <property type="entry name" value="Aldolase class I"/>
    <property type="match status" value="1"/>
</dbReference>
<accession>A0A955I8Y4</accession>
<proteinExistence type="inferred from homology"/>
<dbReference type="PANTHER" id="PTHR43665">
    <property type="entry name" value="ISOPENTENYL-DIPHOSPHATE DELTA-ISOMERASE"/>
    <property type="match status" value="1"/>
</dbReference>
<feature type="binding site" evidence="11">
    <location>
        <begin position="63"/>
        <end position="65"/>
    </location>
    <ligand>
        <name>FMN</name>
        <dbReference type="ChEBI" id="CHEBI:58210"/>
    </ligand>
</feature>
<reference evidence="13" key="1">
    <citation type="submission" date="2020-04" db="EMBL/GenBank/DDBJ databases">
        <authorList>
            <person name="Zhang T."/>
        </authorList>
    </citation>
    <scope>NUCLEOTIDE SEQUENCE</scope>
    <source>
        <strain evidence="13">HKST-UBA15</strain>
    </source>
</reference>
<evidence type="ECO:0000259" key="12">
    <source>
        <dbReference type="Pfam" id="PF01070"/>
    </source>
</evidence>
<keyword evidence="2 11" id="KW-0963">Cytoplasm</keyword>
<protein>
    <recommendedName>
        <fullName evidence="11">Isopentenyl-diphosphate delta-isomerase</fullName>
        <shortName evidence="11">IPP isomerase</shortName>
        <ecNumber evidence="11">5.3.3.2</ecNumber>
    </recommendedName>
    <alternativeName>
        <fullName evidence="11">Isopentenyl diphosphate:dimethylallyl diphosphate isomerase</fullName>
    </alternativeName>
    <alternativeName>
        <fullName evidence="11">Isopentenyl pyrophosphate isomerase</fullName>
    </alternativeName>
    <alternativeName>
        <fullName evidence="11">Type 2 isopentenyl diphosphate isomerase</fullName>
        <shortName evidence="11">IDI-2</shortName>
    </alternativeName>
</protein>
<evidence type="ECO:0000313" key="13">
    <source>
        <dbReference type="EMBL" id="MCA9380094.1"/>
    </source>
</evidence>
<evidence type="ECO:0000256" key="8">
    <source>
        <dbReference type="ARBA" id="ARBA00023229"/>
    </source>
</evidence>
<evidence type="ECO:0000256" key="2">
    <source>
        <dbReference type="ARBA" id="ARBA00022490"/>
    </source>
</evidence>
<dbReference type="GO" id="GO:0016491">
    <property type="term" value="F:oxidoreductase activity"/>
    <property type="evidence" value="ECO:0007669"/>
    <property type="project" value="InterPro"/>
</dbReference>
<dbReference type="GO" id="GO:0000287">
    <property type="term" value="F:magnesium ion binding"/>
    <property type="evidence" value="ECO:0007669"/>
    <property type="project" value="UniProtKB-UniRule"/>
</dbReference>
<feature type="binding site" evidence="11">
    <location>
        <position position="218"/>
    </location>
    <ligand>
        <name>FMN</name>
        <dbReference type="ChEBI" id="CHEBI:58210"/>
    </ligand>
</feature>
<gene>
    <name evidence="11 13" type="primary">fni</name>
    <name evidence="13" type="ORF">KC675_02840</name>
</gene>
<keyword evidence="7 11" id="KW-0521">NADP</keyword>
<name>A0A955I8Y4_9BACT</name>
<evidence type="ECO:0000256" key="5">
    <source>
        <dbReference type="ARBA" id="ARBA00022723"/>
    </source>
</evidence>
<dbReference type="Proteomes" id="UP000745577">
    <property type="component" value="Unassembled WGS sequence"/>
</dbReference>
<feature type="binding site" evidence="11">
    <location>
        <position position="156"/>
    </location>
    <ligand>
        <name>substrate</name>
    </ligand>
</feature>
<comment type="cofactor">
    <cofactor evidence="11">
        <name>Mg(2+)</name>
        <dbReference type="ChEBI" id="CHEBI:18420"/>
    </cofactor>
</comment>
<evidence type="ECO:0000256" key="10">
    <source>
        <dbReference type="ARBA" id="ARBA00025810"/>
    </source>
</evidence>
<dbReference type="GO" id="GO:0010181">
    <property type="term" value="F:FMN binding"/>
    <property type="evidence" value="ECO:0007669"/>
    <property type="project" value="UniProtKB-UniRule"/>
</dbReference>
<dbReference type="AlphaFoldDB" id="A0A955I8Y4"/>
<evidence type="ECO:0000256" key="11">
    <source>
        <dbReference type="HAMAP-Rule" id="MF_00354"/>
    </source>
</evidence>
<feature type="binding site" evidence="11">
    <location>
        <position position="188"/>
    </location>
    <ligand>
        <name>FMN</name>
        <dbReference type="ChEBI" id="CHEBI:58210"/>
    </ligand>
</feature>
<comment type="catalytic activity">
    <reaction evidence="11">
        <text>isopentenyl diphosphate = dimethylallyl diphosphate</text>
        <dbReference type="Rhea" id="RHEA:23284"/>
        <dbReference type="ChEBI" id="CHEBI:57623"/>
        <dbReference type="ChEBI" id="CHEBI:128769"/>
        <dbReference type="EC" id="5.3.3.2"/>
    </reaction>
</comment>
<feature type="domain" description="FMN-dependent dehydrogenase" evidence="12">
    <location>
        <begin position="172"/>
        <end position="325"/>
    </location>
</feature>
<sequence>MSIKQRKLQHIKIVLEKDTQPYPSSFDKYVLPHKALPEIDLEEINTTVNFFNKKISFPFMIASMTGGEEFGKTINTNLAMAAEKNNIPLALGSMRVVLKKPETLDSFNVRHLCPSIPLFANMGLVQLNYGYGAKEINKLIDIIDADGIFLHINHLQEAIQPEGDTNFKGLVDKLAKILPKIKKPVLIKEVGNGIDKETAKKLNEIGVEWIDVAGGGGTSWPWVEGYRREDDLGDIFKAESIPTDQCLTDCREIEDLKLIACGGIRNGKHIALSLMLGADMASCAKPLLQPALESPEACIKLLGKYKKEFQISMFTMGAKDIEELKSIKPKLIA</sequence>
<evidence type="ECO:0000256" key="1">
    <source>
        <dbReference type="ARBA" id="ARBA00001917"/>
    </source>
</evidence>
<dbReference type="GO" id="GO:0070402">
    <property type="term" value="F:NADPH binding"/>
    <property type="evidence" value="ECO:0007669"/>
    <property type="project" value="UniProtKB-UniRule"/>
</dbReference>
<dbReference type="GO" id="GO:0008299">
    <property type="term" value="P:isoprenoid biosynthetic process"/>
    <property type="evidence" value="ECO:0007669"/>
    <property type="project" value="UniProtKB-UniRule"/>
</dbReference>
<comment type="caution">
    <text evidence="13">The sequence shown here is derived from an EMBL/GenBank/DDBJ whole genome shotgun (WGS) entry which is preliminary data.</text>
</comment>
<dbReference type="EC" id="5.3.3.2" evidence="11"/>
<keyword evidence="8 11" id="KW-0414">Isoprene biosynthesis</keyword>
<evidence type="ECO:0000256" key="3">
    <source>
        <dbReference type="ARBA" id="ARBA00022630"/>
    </source>
</evidence>
<dbReference type="PIRSF" id="PIRSF003314">
    <property type="entry name" value="IPP_isomerase"/>
    <property type="match status" value="1"/>
</dbReference>
<dbReference type="SUPFAM" id="SSF51395">
    <property type="entry name" value="FMN-linked oxidoreductases"/>
    <property type="match status" value="1"/>
</dbReference>
<evidence type="ECO:0000256" key="9">
    <source>
        <dbReference type="ARBA" id="ARBA00023235"/>
    </source>
</evidence>
<keyword evidence="3 11" id="KW-0285">Flavoprotein</keyword>
<keyword evidence="4 11" id="KW-0288">FMN</keyword>
<feature type="binding site" evidence="11">
    <location>
        <position position="93"/>
    </location>
    <ligand>
        <name>FMN</name>
        <dbReference type="ChEBI" id="CHEBI:58210"/>
    </ligand>
</feature>
<feature type="binding site" evidence="11">
    <location>
        <begin position="93"/>
        <end position="95"/>
    </location>
    <ligand>
        <name>substrate</name>
    </ligand>
</feature>
<reference evidence="13" key="2">
    <citation type="journal article" date="2021" name="Microbiome">
        <title>Successional dynamics and alternative stable states in a saline activated sludge microbial community over 9 years.</title>
        <authorList>
            <person name="Wang Y."/>
            <person name="Ye J."/>
            <person name="Ju F."/>
            <person name="Liu L."/>
            <person name="Boyd J.A."/>
            <person name="Deng Y."/>
            <person name="Parks D.H."/>
            <person name="Jiang X."/>
            <person name="Yin X."/>
            <person name="Woodcroft B.J."/>
            <person name="Tyson G.W."/>
            <person name="Hugenholtz P."/>
            <person name="Polz M.F."/>
            <person name="Zhang T."/>
        </authorList>
    </citation>
    <scope>NUCLEOTIDE SEQUENCE</scope>
    <source>
        <strain evidence="13">HKST-UBA15</strain>
    </source>
</reference>
<dbReference type="InterPro" id="IPR011179">
    <property type="entry name" value="IPdP_isomerase"/>
</dbReference>
<comment type="caution">
    <text evidence="11">Lacks conserved residue(s) required for the propagation of feature annotation.</text>
</comment>
<feature type="binding site" evidence="11">
    <location>
        <begin position="284"/>
        <end position="285"/>
    </location>
    <ligand>
        <name>FMN</name>
        <dbReference type="ChEBI" id="CHEBI:58210"/>
    </ligand>
</feature>
<dbReference type="PANTHER" id="PTHR43665:SF1">
    <property type="entry name" value="ISOPENTENYL-DIPHOSPHATE DELTA-ISOMERASE"/>
    <property type="match status" value="1"/>
</dbReference>
<comment type="cofactor">
    <cofactor evidence="1 11">
        <name>FMN</name>
        <dbReference type="ChEBI" id="CHEBI:58210"/>
    </cofactor>
</comment>
<evidence type="ECO:0000256" key="6">
    <source>
        <dbReference type="ARBA" id="ARBA00022842"/>
    </source>
</evidence>
<dbReference type="InterPro" id="IPR013785">
    <property type="entry name" value="Aldolase_TIM"/>
</dbReference>
<dbReference type="GO" id="GO:0004452">
    <property type="term" value="F:isopentenyl-diphosphate delta-isomerase activity"/>
    <property type="evidence" value="ECO:0007669"/>
    <property type="project" value="UniProtKB-UniRule"/>
</dbReference>
<feature type="binding site" evidence="11">
    <location>
        <position position="157"/>
    </location>
    <ligand>
        <name>Mg(2+)</name>
        <dbReference type="ChEBI" id="CHEBI:18420"/>
    </ligand>
</feature>
<evidence type="ECO:0000256" key="7">
    <source>
        <dbReference type="ARBA" id="ARBA00022857"/>
    </source>
</evidence>
<keyword evidence="6 11" id="KW-0460">Magnesium</keyword>
<dbReference type="HAMAP" id="MF_00354">
    <property type="entry name" value="Idi_2"/>
    <property type="match status" value="1"/>
</dbReference>
<comment type="subunit">
    <text evidence="10 11">Homooctamer. Dimer of tetramers.</text>
</comment>
<organism evidence="13 14">
    <name type="scientific">Candidatus Dojkabacteria bacterium</name>
    <dbReference type="NCBI Taxonomy" id="2099670"/>
    <lineage>
        <taxon>Bacteria</taxon>
        <taxon>Candidatus Dojkabacteria</taxon>
    </lineage>
</organism>
<evidence type="ECO:0000256" key="4">
    <source>
        <dbReference type="ARBA" id="ARBA00022643"/>
    </source>
</evidence>
<feature type="binding site" evidence="11">
    <location>
        <position position="121"/>
    </location>
    <ligand>
        <name>FMN</name>
        <dbReference type="ChEBI" id="CHEBI:58210"/>
    </ligand>
</feature>
<keyword evidence="5 11" id="KW-0479">Metal-binding</keyword>
<evidence type="ECO:0000313" key="14">
    <source>
        <dbReference type="Proteomes" id="UP000745577"/>
    </source>
</evidence>